<dbReference type="AlphaFoldDB" id="I2FY59"/>
<accession>I2FY59</accession>
<proteinExistence type="predicted"/>
<protein>
    <submittedName>
        <fullName evidence="2">Related to Mig1 protein</fullName>
    </submittedName>
</protein>
<feature type="signal peptide" evidence="1">
    <location>
        <begin position="1"/>
        <end position="19"/>
    </location>
</feature>
<dbReference type="eggNOG" id="ENOG502RDQS">
    <property type="taxonomic scope" value="Eukaryota"/>
</dbReference>
<evidence type="ECO:0000313" key="3">
    <source>
        <dbReference type="Proteomes" id="UP000006174"/>
    </source>
</evidence>
<keyword evidence="3" id="KW-1185">Reference proteome</keyword>
<sequence length="208" mass="23680">MTRPLQCLISLVVLALVLCQSGHYAVAEQSSAPGSKTPLYDEKEISFGHLCNVTPLFVNRAEYDIRCGTDSHSKGPCFKTLEGASLQYNTIEPWLEPLDMSKEIILKDNTATAFTLRDPWAAFVIKFTDANVSLRYYDYDVKTGCYKIHLQGAENFRIYVTDGLATEFHIDTLHYQHTGKQLCSKWISIGIRHRDGDFFWHDSDYRGI</sequence>
<reference evidence="2 3" key="1">
    <citation type="journal article" date="2012" name="Plant Cell">
        <title>Genome comparison of barley and maize smut fungi reveals targeted loss of RNA silencing components and species-specific presence of transposable elements.</title>
        <authorList>
            <person name="Laurie J.D."/>
            <person name="Ali S."/>
            <person name="Linning R."/>
            <person name="Mannhaupt G."/>
            <person name="Wong P."/>
            <person name="Gueldener U."/>
            <person name="Muensterkoetter M."/>
            <person name="Moore R."/>
            <person name="Kahmann R."/>
            <person name="Bakkeren G."/>
            <person name="Schirawski J."/>
        </authorList>
    </citation>
    <scope>NUCLEOTIDE SEQUENCE [LARGE SCALE GENOMIC DNA]</scope>
    <source>
        <strain evidence="3">Uh4875-4</strain>
    </source>
</reference>
<feature type="chain" id="PRO_5003658413" evidence="1">
    <location>
        <begin position="20"/>
        <end position="208"/>
    </location>
</feature>
<gene>
    <name evidence="2" type="ORF">UHOR_04923</name>
</gene>
<organism evidence="2 3">
    <name type="scientific">Ustilago hordei</name>
    <name type="common">Barley covered smut fungus</name>
    <dbReference type="NCBI Taxonomy" id="120017"/>
    <lineage>
        <taxon>Eukaryota</taxon>
        <taxon>Fungi</taxon>
        <taxon>Dikarya</taxon>
        <taxon>Basidiomycota</taxon>
        <taxon>Ustilaginomycotina</taxon>
        <taxon>Ustilaginomycetes</taxon>
        <taxon>Ustilaginales</taxon>
        <taxon>Ustilaginaceae</taxon>
        <taxon>Ustilago</taxon>
    </lineage>
</organism>
<comment type="caution">
    <text evidence="2">The sequence shown here is derived from an EMBL/GenBank/DDBJ whole genome shotgun (WGS) entry which is preliminary data.</text>
</comment>
<dbReference type="HOGENOM" id="CLU_111242_0_0_1"/>
<keyword evidence="1" id="KW-0732">Signal</keyword>
<evidence type="ECO:0000256" key="1">
    <source>
        <dbReference type="SAM" id="SignalP"/>
    </source>
</evidence>
<evidence type="ECO:0000313" key="2">
    <source>
        <dbReference type="EMBL" id="CCF51852.1"/>
    </source>
</evidence>
<dbReference type="EMBL" id="CAGI01000168">
    <property type="protein sequence ID" value="CCF51852.1"/>
    <property type="molecule type" value="Genomic_DNA"/>
</dbReference>
<name>I2FY59_USTHO</name>
<dbReference type="Proteomes" id="UP000006174">
    <property type="component" value="Unassembled WGS sequence"/>
</dbReference>